<dbReference type="SMART" id="SM00220">
    <property type="entry name" value="S_TKc"/>
    <property type="match status" value="1"/>
</dbReference>
<evidence type="ECO:0000256" key="4">
    <source>
        <dbReference type="ARBA" id="ARBA00022840"/>
    </source>
</evidence>
<evidence type="ECO:0000256" key="3">
    <source>
        <dbReference type="ARBA" id="ARBA00022777"/>
    </source>
</evidence>
<reference evidence="8" key="1">
    <citation type="submission" date="2022-12" db="EMBL/GenBank/DDBJ databases">
        <title>Draft genome assemblies for two species of Escallonia (Escalloniales).</title>
        <authorList>
            <person name="Chanderbali A."/>
            <person name="Dervinis C."/>
            <person name="Anghel I."/>
            <person name="Soltis D."/>
            <person name="Soltis P."/>
            <person name="Zapata F."/>
        </authorList>
    </citation>
    <scope>NUCLEOTIDE SEQUENCE</scope>
    <source>
        <strain evidence="8">UCBG92.1500</strain>
        <tissue evidence="8">Leaf</tissue>
    </source>
</reference>
<dbReference type="GO" id="GO:0005524">
    <property type="term" value="F:ATP binding"/>
    <property type="evidence" value="ECO:0007669"/>
    <property type="project" value="UniProtKB-UniRule"/>
</dbReference>
<protein>
    <recommendedName>
        <fullName evidence="7">Protein kinase domain-containing protein</fullName>
    </recommendedName>
</protein>
<keyword evidence="4 5" id="KW-0067">ATP-binding</keyword>
<gene>
    <name evidence="8" type="ORF">RJ640_002186</name>
</gene>
<dbReference type="GO" id="GO:0007165">
    <property type="term" value="P:signal transduction"/>
    <property type="evidence" value="ECO:0007669"/>
    <property type="project" value="TreeGrafter"/>
</dbReference>
<dbReference type="Gene3D" id="1.10.510.10">
    <property type="entry name" value="Transferase(Phosphotransferase) domain 1"/>
    <property type="match status" value="1"/>
</dbReference>
<comment type="caution">
    <text evidence="8">The sequence shown here is derived from an EMBL/GenBank/DDBJ whole genome shotgun (WGS) entry which is preliminary data.</text>
</comment>
<dbReference type="PROSITE" id="PS00107">
    <property type="entry name" value="PROTEIN_KINASE_ATP"/>
    <property type="match status" value="1"/>
</dbReference>
<dbReference type="Pfam" id="PF00069">
    <property type="entry name" value="Pkinase"/>
    <property type="match status" value="1"/>
</dbReference>
<dbReference type="GO" id="GO:0004674">
    <property type="term" value="F:protein serine/threonine kinase activity"/>
    <property type="evidence" value="ECO:0007669"/>
    <property type="project" value="UniProtKB-KW"/>
</dbReference>
<dbReference type="PROSITE" id="PS50011">
    <property type="entry name" value="PROTEIN_KINASE_DOM"/>
    <property type="match status" value="1"/>
</dbReference>
<evidence type="ECO:0000256" key="2">
    <source>
        <dbReference type="ARBA" id="ARBA00022741"/>
    </source>
</evidence>
<accession>A0AA88RDC6</accession>
<dbReference type="InterPro" id="IPR000719">
    <property type="entry name" value="Prot_kinase_dom"/>
</dbReference>
<dbReference type="Proteomes" id="UP001187471">
    <property type="component" value="Unassembled WGS sequence"/>
</dbReference>
<evidence type="ECO:0000256" key="1">
    <source>
        <dbReference type="ARBA" id="ARBA00022679"/>
    </source>
</evidence>
<keyword evidence="3" id="KW-0418">Kinase</keyword>
<evidence type="ECO:0000313" key="8">
    <source>
        <dbReference type="EMBL" id="KAK2979925.1"/>
    </source>
</evidence>
<keyword evidence="6" id="KW-0723">Serine/threonine-protein kinase</keyword>
<name>A0AA88RDC6_9ASTE</name>
<dbReference type="PANTHER" id="PTHR48011:SF18">
    <property type="entry name" value="MITOGEN-ACTIVATED PROTEIN KINASE KINASE KINASE 19-RELATED"/>
    <property type="match status" value="1"/>
</dbReference>
<dbReference type="CDD" id="cd06606">
    <property type="entry name" value="STKc_MAPKKK"/>
    <property type="match status" value="1"/>
</dbReference>
<dbReference type="InterPro" id="IPR052751">
    <property type="entry name" value="Plant_MAPKKK"/>
</dbReference>
<keyword evidence="1" id="KW-0808">Transferase</keyword>
<feature type="domain" description="Protein kinase" evidence="7">
    <location>
        <begin position="2"/>
        <end position="264"/>
    </location>
</feature>
<feature type="binding site" evidence="5">
    <location>
        <position position="37"/>
    </location>
    <ligand>
        <name>ATP</name>
        <dbReference type="ChEBI" id="CHEBI:30616"/>
    </ligand>
</feature>
<dbReference type="PANTHER" id="PTHR48011">
    <property type="entry name" value="CCR4-NOT TRANSCRIPTIONAL COMPLEX SUBUNIT CAF120-RELATED"/>
    <property type="match status" value="1"/>
</dbReference>
<dbReference type="InterPro" id="IPR008271">
    <property type="entry name" value="Ser/Thr_kinase_AS"/>
</dbReference>
<keyword evidence="9" id="KW-1185">Reference proteome</keyword>
<proteinExistence type="inferred from homology"/>
<evidence type="ECO:0000259" key="7">
    <source>
        <dbReference type="PROSITE" id="PS50011"/>
    </source>
</evidence>
<dbReference type="InterPro" id="IPR017441">
    <property type="entry name" value="Protein_kinase_ATP_BS"/>
</dbReference>
<keyword evidence="2 5" id="KW-0547">Nucleotide-binding</keyword>
<sequence>MWKSVKIIGQGGFGVVKMATVDQEGEDGHLPPVIAVKSAPLVHSESLQKEREAFNDLEGSPYLVHCYKADASEEDGVLYYNLLLEYANGGSLADRVKHGGILCEEEARKHTKSMLNGLHHIHEGGYVHCDIKPGNVLLVDGAAKIADLGLAKKIAEKNRNRSGLRGTMMYMAPEAVAEGDYGAKGDIWALGCTVLQLLTGKPPWDFEQNADKWNVLYRIGFSDELPEIPRSGMSEEAIDFLRKCLVRDPRLRWASDMLMKHAFVTSSGKAVAKKTVGEAPEKRSSTAAVREAASREDSLLCKPNLLLMMMKRRAQELHTCRAHKKKKGMGLGGPVGVGVVRELKTCWESGKVKIGVGVNEFERMCGHLVMAMEDEPGMDLLEVAWVFAEAQEGSEIGGWLTGGN</sequence>
<dbReference type="PROSITE" id="PS00108">
    <property type="entry name" value="PROTEIN_KINASE_ST"/>
    <property type="match status" value="1"/>
</dbReference>
<evidence type="ECO:0000256" key="5">
    <source>
        <dbReference type="PROSITE-ProRule" id="PRU10141"/>
    </source>
</evidence>
<evidence type="ECO:0000313" key="9">
    <source>
        <dbReference type="Proteomes" id="UP001187471"/>
    </source>
</evidence>
<comment type="similarity">
    <text evidence="6">Belongs to the protein kinase superfamily.</text>
</comment>
<dbReference type="SUPFAM" id="SSF56112">
    <property type="entry name" value="Protein kinase-like (PK-like)"/>
    <property type="match status" value="1"/>
</dbReference>
<dbReference type="InterPro" id="IPR011009">
    <property type="entry name" value="Kinase-like_dom_sf"/>
</dbReference>
<evidence type="ECO:0000256" key="6">
    <source>
        <dbReference type="RuleBase" id="RU000304"/>
    </source>
</evidence>
<dbReference type="AlphaFoldDB" id="A0AA88RDC6"/>
<organism evidence="8 9">
    <name type="scientific">Escallonia rubra</name>
    <dbReference type="NCBI Taxonomy" id="112253"/>
    <lineage>
        <taxon>Eukaryota</taxon>
        <taxon>Viridiplantae</taxon>
        <taxon>Streptophyta</taxon>
        <taxon>Embryophyta</taxon>
        <taxon>Tracheophyta</taxon>
        <taxon>Spermatophyta</taxon>
        <taxon>Magnoliopsida</taxon>
        <taxon>eudicotyledons</taxon>
        <taxon>Gunneridae</taxon>
        <taxon>Pentapetalae</taxon>
        <taxon>asterids</taxon>
        <taxon>campanulids</taxon>
        <taxon>Escalloniales</taxon>
        <taxon>Escalloniaceae</taxon>
        <taxon>Escallonia</taxon>
    </lineage>
</organism>
<dbReference type="EMBL" id="JAVXUO010001697">
    <property type="protein sequence ID" value="KAK2979925.1"/>
    <property type="molecule type" value="Genomic_DNA"/>
</dbReference>